<dbReference type="InterPro" id="IPR027372">
    <property type="entry name" value="Phytase-like_dom"/>
</dbReference>
<feature type="signal peptide" evidence="1">
    <location>
        <begin position="1"/>
        <end position="24"/>
    </location>
</feature>
<feature type="domain" description="Phytase-like" evidence="2">
    <location>
        <begin position="42"/>
        <end position="275"/>
    </location>
</feature>
<dbReference type="EMBL" id="JAPDFL010000001">
    <property type="protein sequence ID" value="MCW1931354.1"/>
    <property type="molecule type" value="Genomic_DNA"/>
</dbReference>
<evidence type="ECO:0000256" key="1">
    <source>
        <dbReference type="SAM" id="SignalP"/>
    </source>
</evidence>
<evidence type="ECO:0000313" key="4">
    <source>
        <dbReference type="Proteomes" id="UP001208938"/>
    </source>
</evidence>
<gene>
    <name evidence="3" type="ORF">OKW52_03505</name>
</gene>
<keyword evidence="1" id="KW-0732">Signal</keyword>
<protein>
    <submittedName>
        <fullName evidence="3">Esterase-like activity of phytase family protein</fullName>
    </submittedName>
</protein>
<feature type="chain" id="PRO_5045170768" evidence="1">
    <location>
        <begin position="25"/>
        <end position="290"/>
    </location>
</feature>
<organism evidence="3 4">
    <name type="scientific">Pararhodobacter zhoushanensis</name>
    <dbReference type="NCBI Taxonomy" id="2479545"/>
    <lineage>
        <taxon>Bacteria</taxon>
        <taxon>Pseudomonadati</taxon>
        <taxon>Pseudomonadota</taxon>
        <taxon>Alphaproteobacteria</taxon>
        <taxon>Rhodobacterales</taxon>
        <taxon>Paracoccaceae</taxon>
        <taxon>Pararhodobacter</taxon>
    </lineage>
</organism>
<accession>A0ABT3GV05</accession>
<evidence type="ECO:0000313" key="3">
    <source>
        <dbReference type="EMBL" id="MCW1931354.1"/>
    </source>
</evidence>
<dbReference type="InterPro" id="IPR014567">
    <property type="entry name" value="UCP031900"/>
</dbReference>
<dbReference type="SUPFAM" id="SSF101898">
    <property type="entry name" value="NHL repeat"/>
    <property type="match status" value="1"/>
</dbReference>
<sequence>MTLSRRHFLALGAAALLPARAARAVTSRPDSLYHWNSGGPFFGGFSGIELSSDRRRALLLSDRGFVVRVRLLRDDAGVITGIEKIEHFVLNGTAGSALRGHRADSEGLDQRPDGTLHVSFEGSPSRILQYRDETGPAEALPRANSWQRLPSNEGLEGIAVDQSGAVFAVPEAPLDGTFPLYRLTNQWEIVGFLPDRDGFRPVGLDFGPDGNLYLLERKFRLAFFASRISRLRPGAWGQPETLVETSMGALDNHEGISVTQDASGQLWATTVSDDNQNMLQRTEIAEYRLP</sequence>
<dbReference type="InterPro" id="IPR006311">
    <property type="entry name" value="TAT_signal"/>
</dbReference>
<name>A0ABT3GV05_9RHOB</name>
<reference evidence="3 4" key="1">
    <citation type="submission" date="2022-10" db="EMBL/GenBank/DDBJ databases">
        <title>Pararhodobacter sp. nov., isolated from marine algae.</title>
        <authorList>
            <person name="Choi B.J."/>
            <person name="Kim J.M."/>
            <person name="Lee J.K."/>
            <person name="Choi D.G."/>
            <person name="Jeon C.O."/>
        </authorList>
    </citation>
    <scope>NUCLEOTIDE SEQUENCE [LARGE SCALE GENOMIC DNA]</scope>
    <source>
        <strain evidence="3 4">ZQ420</strain>
    </source>
</reference>
<comment type="caution">
    <text evidence="3">The sequence shown here is derived from an EMBL/GenBank/DDBJ whole genome shotgun (WGS) entry which is preliminary data.</text>
</comment>
<dbReference type="RefSeq" id="WP_264504475.1">
    <property type="nucleotide sequence ID" value="NZ_JAPDFL010000001.1"/>
</dbReference>
<evidence type="ECO:0000259" key="2">
    <source>
        <dbReference type="Pfam" id="PF13449"/>
    </source>
</evidence>
<dbReference type="Pfam" id="PF13449">
    <property type="entry name" value="Phytase-like"/>
    <property type="match status" value="1"/>
</dbReference>
<dbReference type="Gene3D" id="2.130.10.10">
    <property type="entry name" value="YVTN repeat-like/Quinoprotein amine dehydrogenase"/>
    <property type="match status" value="1"/>
</dbReference>
<dbReference type="PROSITE" id="PS51318">
    <property type="entry name" value="TAT"/>
    <property type="match status" value="1"/>
</dbReference>
<proteinExistence type="predicted"/>
<dbReference type="PIRSF" id="PIRSF031900">
    <property type="entry name" value="UCP031900"/>
    <property type="match status" value="1"/>
</dbReference>
<dbReference type="InterPro" id="IPR015943">
    <property type="entry name" value="WD40/YVTN_repeat-like_dom_sf"/>
</dbReference>
<keyword evidence="4" id="KW-1185">Reference proteome</keyword>
<dbReference type="Proteomes" id="UP001208938">
    <property type="component" value="Unassembled WGS sequence"/>
</dbReference>